<sequence>MQKIDIYTKGYCPYCRRAKSLLDAKGAQYNDIEIDKQPELRDPMIERANGKSTVPQIFIGDMHVGGCDDLFALESTGKLDSLLAG</sequence>
<keyword evidence="9" id="KW-1185">Reference proteome</keyword>
<dbReference type="PROSITE" id="PS51354">
    <property type="entry name" value="GLUTAREDOXIN_2"/>
    <property type="match status" value="1"/>
</dbReference>
<evidence type="ECO:0000256" key="6">
    <source>
        <dbReference type="RuleBase" id="RU364065"/>
    </source>
</evidence>
<keyword evidence="5 6" id="KW-0676">Redox-active center</keyword>
<reference evidence="8 9" key="1">
    <citation type="submission" date="2023-09" db="EMBL/GenBank/DDBJ databases">
        <authorList>
            <person name="Rey-Velasco X."/>
        </authorList>
    </citation>
    <scope>NUCLEOTIDE SEQUENCE [LARGE SCALE GENOMIC DNA]</scope>
    <source>
        <strain evidence="8 9">P117</strain>
    </source>
</reference>
<evidence type="ECO:0000256" key="4">
    <source>
        <dbReference type="ARBA" id="ARBA00023157"/>
    </source>
</evidence>
<dbReference type="Gene3D" id="3.40.30.10">
    <property type="entry name" value="Glutaredoxin"/>
    <property type="match status" value="1"/>
</dbReference>
<evidence type="ECO:0000256" key="1">
    <source>
        <dbReference type="ARBA" id="ARBA00007787"/>
    </source>
</evidence>
<feature type="domain" description="Glutaredoxin" evidence="7">
    <location>
        <begin position="5"/>
        <end position="64"/>
    </location>
</feature>
<gene>
    <name evidence="8" type="primary">grxC</name>
    <name evidence="8" type="ORF">RM552_11675</name>
</gene>
<dbReference type="InterPro" id="IPR002109">
    <property type="entry name" value="Glutaredoxin"/>
</dbReference>
<keyword evidence="2 6" id="KW-0813">Transport</keyword>
<dbReference type="EMBL" id="JAVRHX010000003">
    <property type="protein sequence ID" value="MDT0595507.1"/>
    <property type="molecule type" value="Genomic_DNA"/>
</dbReference>
<accession>A0ABU2ZVR1</accession>
<dbReference type="PRINTS" id="PR00160">
    <property type="entry name" value="GLUTAREDOXIN"/>
</dbReference>
<keyword evidence="3 6" id="KW-0249">Electron transport</keyword>
<dbReference type="PROSITE" id="PS00195">
    <property type="entry name" value="GLUTAREDOXIN_1"/>
    <property type="match status" value="1"/>
</dbReference>
<dbReference type="InterPro" id="IPR011900">
    <property type="entry name" value="GRX_bact"/>
</dbReference>
<dbReference type="SUPFAM" id="SSF52833">
    <property type="entry name" value="Thioredoxin-like"/>
    <property type="match status" value="1"/>
</dbReference>
<proteinExistence type="inferred from homology"/>
<keyword evidence="4" id="KW-1015">Disulfide bond</keyword>
<keyword evidence="6" id="KW-0963">Cytoplasm</keyword>
<comment type="similarity">
    <text evidence="1 6">Belongs to the glutaredoxin family.</text>
</comment>
<dbReference type="PANTHER" id="PTHR45694:SF18">
    <property type="entry name" value="GLUTAREDOXIN-1-RELATED"/>
    <property type="match status" value="1"/>
</dbReference>
<organism evidence="8 9">
    <name type="scientific">Glaciecola petra</name>
    <dbReference type="NCBI Taxonomy" id="3075602"/>
    <lineage>
        <taxon>Bacteria</taxon>
        <taxon>Pseudomonadati</taxon>
        <taxon>Pseudomonadota</taxon>
        <taxon>Gammaproteobacteria</taxon>
        <taxon>Alteromonadales</taxon>
        <taxon>Alteromonadaceae</taxon>
        <taxon>Glaciecola</taxon>
    </lineage>
</organism>
<evidence type="ECO:0000256" key="2">
    <source>
        <dbReference type="ARBA" id="ARBA00022448"/>
    </source>
</evidence>
<comment type="function">
    <text evidence="6">Has a glutathione-disulfide oxidoreductase activity in the presence of NADPH and glutathione reductase. Reduces low molecular weight disulfides and proteins.</text>
</comment>
<dbReference type="Proteomes" id="UP001253545">
    <property type="component" value="Unassembled WGS sequence"/>
</dbReference>
<dbReference type="RefSeq" id="WP_311369024.1">
    <property type="nucleotide sequence ID" value="NZ_JAVRHX010000003.1"/>
</dbReference>
<dbReference type="Pfam" id="PF00462">
    <property type="entry name" value="Glutaredoxin"/>
    <property type="match status" value="1"/>
</dbReference>
<evidence type="ECO:0000313" key="9">
    <source>
        <dbReference type="Proteomes" id="UP001253545"/>
    </source>
</evidence>
<dbReference type="InterPro" id="IPR011767">
    <property type="entry name" value="GLR_AS"/>
</dbReference>
<evidence type="ECO:0000313" key="8">
    <source>
        <dbReference type="EMBL" id="MDT0595507.1"/>
    </source>
</evidence>
<dbReference type="NCBIfam" id="TIGR02181">
    <property type="entry name" value="GRX_bact"/>
    <property type="match status" value="1"/>
</dbReference>
<evidence type="ECO:0000256" key="3">
    <source>
        <dbReference type="ARBA" id="ARBA00022982"/>
    </source>
</evidence>
<evidence type="ECO:0000256" key="5">
    <source>
        <dbReference type="ARBA" id="ARBA00023284"/>
    </source>
</evidence>
<dbReference type="CDD" id="cd03418">
    <property type="entry name" value="GRX_GRXb_1_3_like"/>
    <property type="match status" value="1"/>
</dbReference>
<dbReference type="InterPro" id="IPR036249">
    <property type="entry name" value="Thioredoxin-like_sf"/>
</dbReference>
<dbReference type="PANTHER" id="PTHR45694">
    <property type="entry name" value="GLUTAREDOXIN 2"/>
    <property type="match status" value="1"/>
</dbReference>
<evidence type="ECO:0000259" key="7">
    <source>
        <dbReference type="Pfam" id="PF00462"/>
    </source>
</evidence>
<comment type="caution">
    <text evidence="8">The sequence shown here is derived from an EMBL/GenBank/DDBJ whole genome shotgun (WGS) entry which is preliminary data.</text>
</comment>
<name>A0ABU2ZVR1_9ALTE</name>
<protein>
    <recommendedName>
        <fullName evidence="6">Glutaredoxin</fullName>
    </recommendedName>
</protein>
<dbReference type="InterPro" id="IPR014025">
    <property type="entry name" value="Glutaredoxin_subgr"/>
</dbReference>